<keyword evidence="1" id="KW-0812">Transmembrane</keyword>
<evidence type="ECO:0000313" key="2">
    <source>
        <dbReference type="EMBL" id="MTT31323.1"/>
    </source>
</evidence>
<evidence type="ECO:0000256" key="1">
    <source>
        <dbReference type="SAM" id="Phobius"/>
    </source>
</evidence>
<dbReference type="EMBL" id="WNHB01000005">
    <property type="protein sequence ID" value="MTT31323.1"/>
    <property type="molecule type" value="Genomic_DNA"/>
</dbReference>
<accession>A0A6N8CQF4</accession>
<organism evidence="2 3">
    <name type="scientific">Terrilactibacillus tamarindi</name>
    <dbReference type="NCBI Taxonomy" id="2599694"/>
    <lineage>
        <taxon>Bacteria</taxon>
        <taxon>Bacillati</taxon>
        <taxon>Bacillota</taxon>
        <taxon>Bacilli</taxon>
        <taxon>Bacillales</taxon>
        <taxon>Bacillaceae</taxon>
        <taxon>Terrilactibacillus</taxon>
    </lineage>
</organism>
<dbReference type="OrthoDB" id="9096700at2"/>
<proteinExistence type="predicted"/>
<keyword evidence="3" id="KW-1185">Reference proteome</keyword>
<sequence length="149" mass="16719">MFFITLMMFIGGAFIVQMALGYLQMKHFSHVFTRLRRKGKVAIGRKKGRLRSGTIVFIRINEQGNICEVQKMQGVTVLARFKALKGLTGKNIKTLGEQDLKAYNKLLRAAIEDAVNNYKIVMSGGTIPTKSTTPFQQMVTYGKSRILGK</sequence>
<dbReference type="PIRSF" id="PIRSF011474">
    <property type="entry name" value="Glucitol_operon_activator"/>
    <property type="match status" value="1"/>
</dbReference>
<evidence type="ECO:0000313" key="3">
    <source>
        <dbReference type="Proteomes" id="UP000440978"/>
    </source>
</evidence>
<comment type="caution">
    <text evidence="2">The sequence shown here is derived from an EMBL/GenBank/DDBJ whole genome shotgun (WGS) entry which is preliminary data.</text>
</comment>
<dbReference type="InterPro" id="IPR009693">
    <property type="entry name" value="Glucitol_operon_activator"/>
</dbReference>
<protein>
    <submittedName>
        <fullName evidence="2">Transcriptional regulator</fullName>
    </submittedName>
</protein>
<dbReference type="AlphaFoldDB" id="A0A6N8CQF4"/>
<dbReference type="Proteomes" id="UP000440978">
    <property type="component" value="Unassembled WGS sequence"/>
</dbReference>
<dbReference type="Pfam" id="PF06923">
    <property type="entry name" value="GutM"/>
    <property type="match status" value="1"/>
</dbReference>
<gene>
    <name evidence="2" type="ORF">GMB86_04730</name>
</gene>
<keyword evidence="1" id="KW-0472">Membrane</keyword>
<keyword evidence="1" id="KW-1133">Transmembrane helix</keyword>
<feature type="transmembrane region" description="Helical" evidence="1">
    <location>
        <begin position="6"/>
        <end position="25"/>
    </location>
</feature>
<reference evidence="2 3" key="1">
    <citation type="submission" date="2019-11" db="EMBL/GenBank/DDBJ databases">
        <title>Terrilactibacillus tamarindus sp. nov. BCM23-1 isolated from bark of Tamarindus indica.</title>
        <authorList>
            <person name="Kingkaew E."/>
            <person name="Tanasupawat S."/>
        </authorList>
    </citation>
    <scope>NUCLEOTIDE SEQUENCE [LARGE SCALE GENOMIC DNA]</scope>
    <source>
        <strain evidence="2 3">BCM23-1</strain>
    </source>
</reference>
<name>A0A6N8CQF4_9BACI</name>